<dbReference type="PIRSF" id="PIRSF032582">
    <property type="entry name" value="Cas2"/>
    <property type="match status" value="1"/>
</dbReference>
<comment type="subunit">
    <text evidence="9">Homodimer, forms a heterotetramer with a Cas1 homodimer.</text>
</comment>
<evidence type="ECO:0000256" key="4">
    <source>
        <dbReference type="ARBA" id="ARBA00022723"/>
    </source>
</evidence>
<keyword evidence="12" id="KW-1185">Reference proteome</keyword>
<dbReference type="GO" id="GO:0016787">
    <property type="term" value="F:hydrolase activity"/>
    <property type="evidence" value="ECO:0007669"/>
    <property type="project" value="UniProtKB-KW"/>
</dbReference>
<dbReference type="HAMAP" id="MF_01471">
    <property type="entry name" value="Cas2"/>
    <property type="match status" value="1"/>
</dbReference>
<comment type="function">
    <text evidence="9">CRISPR (clustered regularly interspaced short palindromic repeat), is an adaptive immune system that provides protection against mobile genetic elements (viruses, transposable elements and conjugative plasmids). CRISPR clusters contain sequences complementary to antecedent mobile elements and target invading nucleic acids. CRISPR clusters are transcribed and processed into CRISPR RNA (crRNA). Functions as a ssRNA-specific endoribonuclease. Involved in the integration of spacer DNA into the CRISPR cassette.</text>
</comment>
<dbReference type="SUPFAM" id="SSF143430">
    <property type="entry name" value="TTP0101/SSO1404-like"/>
    <property type="match status" value="1"/>
</dbReference>
<evidence type="ECO:0000256" key="6">
    <source>
        <dbReference type="ARBA" id="ARBA00022801"/>
    </source>
</evidence>
<keyword evidence="8 9" id="KW-0051">Antiviral defense</keyword>
<evidence type="ECO:0000313" key="11">
    <source>
        <dbReference type="EMBL" id="AXL21217.1"/>
    </source>
</evidence>
<evidence type="ECO:0000256" key="8">
    <source>
        <dbReference type="ARBA" id="ARBA00023118"/>
    </source>
</evidence>
<dbReference type="EMBL" id="CP029462">
    <property type="protein sequence ID" value="AXL21217.1"/>
    <property type="molecule type" value="Genomic_DNA"/>
</dbReference>
<dbReference type="KEGG" id="meg:DKB62_06400"/>
<evidence type="ECO:0000256" key="1">
    <source>
        <dbReference type="ARBA" id="ARBA00001946"/>
    </source>
</evidence>
<dbReference type="GO" id="GO:0051607">
    <property type="term" value="P:defense response to virus"/>
    <property type="evidence" value="ECO:0007669"/>
    <property type="project" value="UniProtKB-UniRule"/>
</dbReference>
<comment type="similarity">
    <text evidence="2 9 10">Belongs to the CRISPR-associated endoribonuclease Cas2 protein family.</text>
</comment>
<evidence type="ECO:0000256" key="3">
    <source>
        <dbReference type="ARBA" id="ARBA00022722"/>
    </source>
</evidence>
<dbReference type="CDD" id="cd09725">
    <property type="entry name" value="Cas2_I_II_III"/>
    <property type="match status" value="1"/>
</dbReference>
<evidence type="ECO:0000313" key="12">
    <source>
        <dbReference type="Proteomes" id="UP000254337"/>
    </source>
</evidence>
<dbReference type="InterPro" id="IPR019199">
    <property type="entry name" value="Virulence_VapD/CRISPR_Cas2"/>
</dbReference>
<dbReference type="PANTHER" id="PTHR34405">
    <property type="entry name" value="CRISPR-ASSOCIATED ENDORIBONUCLEASE CAS2"/>
    <property type="match status" value="1"/>
</dbReference>
<dbReference type="OrthoDB" id="9798176at2"/>
<dbReference type="Pfam" id="PF09827">
    <property type="entry name" value="CRISPR_Cas2"/>
    <property type="match status" value="1"/>
</dbReference>
<keyword evidence="6 9" id="KW-0378">Hydrolase</keyword>
<dbReference type="GO" id="GO:0046872">
    <property type="term" value="F:metal ion binding"/>
    <property type="evidence" value="ECO:0007669"/>
    <property type="project" value="UniProtKB-UniRule"/>
</dbReference>
<dbReference type="EC" id="3.1.-.-" evidence="9"/>
<comment type="cofactor">
    <cofactor evidence="1 9">
        <name>Mg(2+)</name>
        <dbReference type="ChEBI" id="CHEBI:18420"/>
    </cofactor>
</comment>
<feature type="binding site" evidence="9">
    <location>
        <position position="8"/>
    </location>
    <ligand>
        <name>Mg(2+)</name>
        <dbReference type="ChEBI" id="CHEBI:18420"/>
        <note>catalytic</note>
    </ligand>
</feature>
<name>A0A346AZC4_9FIRM</name>
<keyword evidence="3 9" id="KW-0540">Nuclease</keyword>
<organism evidence="11 12">
    <name type="scientific">Megasphaera stantonii</name>
    <dbReference type="NCBI Taxonomy" id="2144175"/>
    <lineage>
        <taxon>Bacteria</taxon>
        <taxon>Bacillati</taxon>
        <taxon>Bacillota</taxon>
        <taxon>Negativicutes</taxon>
        <taxon>Veillonellales</taxon>
        <taxon>Veillonellaceae</taxon>
        <taxon>Megasphaera</taxon>
    </lineage>
</organism>
<dbReference type="AlphaFoldDB" id="A0A346AZC4"/>
<dbReference type="Gene3D" id="3.30.70.240">
    <property type="match status" value="1"/>
</dbReference>
<keyword evidence="5 9" id="KW-0255">Endonuclease</keyword>
<evidence type="ECO:0000256" key="5">
    <source>
        <dbReference type="ARBA" id="ARBA00022759"/>
    </source>
</evidence>
<dbReference type="GO" id="GO:0004521">
    <property type="term" value="F:RNA endonuclease activity"/>
    <property type="evidence" value="ECO:0007669"/>
    <property type="project" value="UniProtKB-UniRule"/>
</dbReference>
<keyword evidence="7 9" id="KW-0460">Magnesium</keyword>
<proteinExistence type="inferred from homology"/>
<dbReference type="PANTHER" id="PTHR34405:SF3">
    <property type="entry name" value="CRISPR-ASSOCIATED ENDORIBONUCLEASE CAS2 3"/>
    <property type="match status" value="1"/>
</dbReference>
<evidence type="ECO:0000256" key="10">
    <source>
        <dbReference type="PIRNR" id="PIRNR032582"/>
    </source>
</evidence>
<dbReference type="GO" id="GO:0043571">
    <property type="term" value="P:maintenance of CRISPR repeat elements"/>
    <property type="evidence" value="ECO:0007669"/>
    <property type="project" value="UniProtKB-UniRule"/>
</dbReference>
<dbReference type="Proteomes" id="UP000254337">
    <property type="component" value="Chromosome"/>
</dbReference>
<dbReference type="RefSeq" id="WP_095629594.1">
    <property type="nucleotide sequence ID" value="NZ_CAUWMV010000005.1"/>
</dbReference>
<accession>A0A346AZC4</accession>
<dbReference type="InterPro" id="IPR021127">
    <property type="entry name" value="CRISPR_associated_Cas2"/>
</dbReference>
<evidence type="ECO:0000256" key="2">
    <source>
        <dbReference type="ARBA" id="ARBA00009959"/>
    </source>
</evidence>
<dbReference type="NCBIfam" id="TIGR01573">
    <property type="entry name" value="cas2"/>
    <property type="match status" value="1"/>
</dbReference>
<sequence>MYILVSYDISTNSAAGKRRLRTAAKICLNYGQRVQNSVFECEVDEGQYLQLKHQLHEVIDESVDNLRFYRLGKHYKKTVESIGVDKRYDIEGPLIL</sequence>
<gene>
    <name evidence="9 11" type="primary">cas2</name>
    <name evidence="11" type="ORF">DKB62_06400</name>
</gene>
<evidence type="ECO:0000256" key="9">
    <source>
        <dbReference type="HAMAP-Rule" id="MF_01471"/>
    </source>
</evidence>
<keyword evidence="4 9" id="KW-0479">Metal-binding</keyword>
<evidence type="ECO:0000256" key="7">
    <source>
        <dbReference type="ARBA" id="ARBA00022842"/>
    </source>
</evidence>
<reference evidence="11 12" key="1">
    <citation type="submission" date="2018-05" db="EMBL/GenBank/DDBJ databases">
        <title>Complete genome sequence of Megasphaera sp. AJH120T, isolated from the ceca of a chicken.</title>
        <authorList>
            <person name="Maki J."/>
            <person name="Looft T."/>
        </authorList>
    </citation>
    <scope>NUCLEOTIDE SEQUENCE [LARGE SCALE GENOMIC DNA]</scope>
    <source>
        <strain evidence="11 12">AJH120</strain>
    </source>
</reference>
<protein>
    <recommendedName>
        <fullName evidence="9">CRISPR-associated endoribonuclease Cas2</fullName>
        <ecNumber evidence="9">3.1.-.-</ecNumber>
    </recommendedName>
</protein>